<dbReference type="OrthoDB" id="5238363at2759"/>
<keyword evidence="3" id="KW-1185">Reference proteome</keyword>
<reference evidence="2 3" key="1">
    <citation type="journal article" date="2018" name="New Phytol.">
        <title>Comparative genomics and transcriptomics depict ericoid mycorrhizal fungi as versatile saprotrophs and plant mutualists.</title>
        <authorList>
            <person name="Martino E."/>
            <person name="Morin E."/>
            <person name="Grelet G.A."/>
            <person name="Kuo A."/>
            <person name="Kohler A."/>
            <person name="Daghino S."/>
            <person name="Barry K.W."/>
            <person name="Cichocki N."/>
            <person name="Clum A."/>
            <person name="Dockter R.B."/>
            <person name="Hainaut M."/>
            <person name="Kuo R.C."/>
            <person name="LaButti K."/>
            <person name="Lindahl B.D."/>
            <person name="Lindquist E.A."/>
            <person name="Lipzen A."/>
            <person name="Khouja H.R."/>
            <person name="Magnuson J."/>
            <person name="Murat C."/>
            <person name="Ohm R.A."/>
            <person name="Singer S.W."/>
            <person name="Spatafora J.W."/>
            <person name="Wang M."/>
            <person name="Veneault-Fourrey C."/>
            <person name="Henrissat B."/>
            <person name="Grigoriev I.V."/>
            <person name="Martin F.M."/>
            <person name="Perotto S."/>
        </authorList>
    </citation>
    <scope>NUCLEOTIDE SEQUENCE [LARGE SCALE GENOMIC DNA]</scope>
    <source>
        <strain evidence="2 3">ATCC 22711</strain>
    </source>
</reference>
<protein>
    <submittedName>
        <fullName evidence="2">Uncharacterized protein</fullName>
    </submittedName>
</protein>
<evidence type="ECO:0000313" key="3">
    <source>
        <dbReference type="Proteomes" id="UP000241818"/>
    </source>
</evidence>
<dbReference type="GeneID" id="36574567"/>
<dbReference type="AlphaFoldDB" id="A0A2T3B5N6"/>
<dbReference type="InParanoid" id="A0A2T3B5N6"/>
<evidence type="ECO:0000313" key="2">
    <source>
        <dbReference type="EMBL" id="PSS22080.1"/>
    </source>
</evidence>
<dbReference type="STRING" id="857342.A0A2T3B5N6"/>
<organism evidence="2 3">
    <name type="scientific">Amorphotheca resinae ATCC 22711</name>
    <dbReference type="NCBI Taxonomy" id="857342"/>
    <lineage>
        <taxon>Eukaryota</taxon>
        <taxon>Fungi</taxon>
        <taxon>Dikarya</taxon>
        <taxon>Ascomycota</taxon>
        <taxon>Pezizomycotina</taxon>
        <taxon>Leotiomycetes</taxon>
        <taxon>Helotiales</taxon>
        <taxon>Amorphothecaceae</taxon>
        <taxon>Amorphotheca</taxon>
    </lineage>
</organism>
<accession>A0A2T3B5N6</accession>
<sequence length="170" mass="19454">MALTVRRAMGEPAAFAWRFGKFHAYTYTASPNLEKNTHPLYEFTKRRWNTRSEPLWVSVIAKKHTGIHNSRCVRSWLSRRLRIAVNLSLKKNGYAPDGTRLEGPESGNHLWGTAQFLAEQPMIKMSQEQVQEQTDKAVLEIIRLQEPKVKKVKSGSKSPSKNPPELEKAQ</sequence>
<name>A0A2T3B5N6_AMORE</name>
<dbReference type="RefSeq" id="XP_024722235.1">
    <property type="nucleotide sequence ID" value="XM_024866486.1"/>
</dbReference>
<dbReference type="EMBL" id="KZ679009">
    <property type="protein sequence ID" value="PSS22080.1"/>
    <property type="molecule type" value="Genomic_DNA"/>
</dbReference>
<gene>
    <name evidence="2" type="ORF">M430DRAFT_34087</name>
</gene>
<proteinExistence type="predicted"/>
<feature type="region of interest" description="Disordered" evidence="1">
    <location>
        <begin position="149"/>
        <end position="170"/>
    </location>
</feature>
<evidence type="ECO:0000256" key="1">
    <source>
        <dbReference type="SAM" id="MobiDB-lite"/>
    </source>
</evidence>
<dbReference type="Proteomes" id="UP000241818">
    <property type="component" value="Unassembled WGS sequence"/>
</dbReference>